<organism evidence="2 3">
    <name type="scientific">Photobacterium indicum</name>
    <dbReference type="NCBI Taxonomy" id="81447"/>
    <lineage>
        <taxon>Bacteria</taxon>
        <taxon>Pseudomonadati</taxon>
        <taxon>Pseudomonadota</taxon>
        <taxon>Gammaproteobacteria</taxon>
        <taxon>Vibrionales</taxon>
        <taxon>Vibrionaceae</taxon>
        <taxon>Photobacterium</taxon>
    </lineage>
</organism>
<sequence length="174" mass="18913">MPYGKYKQRGFTLIELIVVIILVGIISLTAASRMSGRSSFDAFITRDQAIAIARQIQITAMQATGSQRTTFPLRIIAGTNDQTSCMGLITGSTCPMQSTAETSSRVLQGEVSRVRFTLPSMASNTVYFDLLGRPVNSAGERICNDGCQINLQSRDNNILSMCINREGFIDEGGC</sequence>
<evidence type="ECO:0000313" key="3">
    <source>
        <dbReference type="Proteomes" id="UP000241803"/>
    </source>
</evidence>
<dbReference type="Gene3D" id="3.30.700.10">
    <property type="entry name" value="Glycoprotein, Type 4 Pilin"/>
    <property type="match status" value="1"/>
</dbReference>
<keyword evidence="1" id="KW-0472">Membrane</keyword>
<reference evidence="2 3" key="1">
    <citation type="submission" date="2018-03" db="EMBL/GenBank/DDBJ databases">
        <title>Whole genome sequencing of Histamine producing bacteria.</title>
        <authorList>
            <person name="Butler K."/>
        </authorList>
    </citation>
    <scope>NUCLEOTIDE SEQUENCE [LARGE SCALE GENOMIC DNA]</scope>
    <source>
        <strain evidence="2 3">ATCC 19614</strain>
    </source>
</reference>
<dbReference type="EMBL" id="PYOC01000011">
    <property type="protein sequence ID" value="PSV43899.1"/>
    <property type="molecule type" value="Genomic_DNA"/>
</dbReference>
<dbReference type="InterPro" id="IPR012902">
    <property type="entry name" value="N_methyl_site"/>
</dbReference>
<comment type="caution">
    <text evidence="2">The sequence shown here is derived from an EMBL/GenBank/DDBJ whole genome shotgun (WGS) entry which is preliminary data.</text>
</comment>
<dbReference type="InterPro" id="IPR045584">
    <property type="entry name" value="Pilin-like"/>
</dbReference>
<keyword evidence="3" id="KW-1185">Reference proteome</keyword>
<dbReference type="RefSeq" id="WP_107255394.1">
    <property type="nucleotide sequence ID" value="NZ_PYOC01000011.1"/>
</dbReference>
<dbReference type="PROSITE" id="PS00409">
    <property type="entry name" value="PROKAR_NTER_METHYL"/>
    <property type="match status" value="1"/>
</dbReference>
<name>A0A2T3L3W2_9GAMM</name>
<evidence type="ECO:0000313" key="2">
    <source>
        <dbReference type="EMBL" id="PSV43899.1"/>
    </source>
</evidence>
<proteinExistence type="predicted"/>
<dbReference type="AlphaFoldDB" id="A0A2T3L3W2"/>
<dbReference type="Pfam" id="PF07963">
    <property type="entry name" value="N_methyl"/>
    <property type="match status" value="1"/>
</dbReference>
<gene>
    <name evidence="2" type="ORF">C9J47_21850</name>
</gene>
<dbReference type="Proteomes" id="UP000241803">
    <property type="component" value="Unassembled WGS sequence"/>
</dbReference>
<dbReference type="NCBIfam" id="TIGR02532">
    <property type="entry name" value="IV_pilin_GFxxxE"/>
    <property type="match status" value="1"/>
</dbReference>
<keyword evidence="1" id="KW-0812">Transmembrane</keyword>
<dbReference type="SUPFAM" id="SSF54523">
    <property type="entry name" value="Pili subunits"/>
    <property type="match status" value="1"/>
</dbReference>
<feature type="transmembrane region" description="Helical" evidence="1">
    <location>
        <begin position="12"/>
        <end position="31"/>
    </location>
</feature>
<evidence type="ECO:0000256" key="1">
    <source>
        <dbReference type="SAM" id="Phobius"/>
    </source>
</evidence>
<accession>A0A2T3L3W2</accession>
<protein>
    <submittedName>
        <fullName evidence="2">Prepilin-type cleavage/methylation domain-containing protein</fullName>
    </submittedName>
</protein>
<keyword evidence="1" id="KW-1133">Transmembrane helix</keyword>